<dbReference type="PANTHER" id="PTHR37957">
    <property type="entry name" value="BLR7070 PROTEIN"/>
    <property type="match status" value="1"/>
</dbReference>
<feature type="domain" description="Phytase-like" evidence="2">
    <location>
        <begin position="58"/>
        <end position="342"/>
    </location>
</feature>
<dbReference type="Proteomes" id="UP000007148">
    <property type="component" value="Unassembled WGS sequence"/>
</dbReference>
<feature type="region of interest" description="Disordered" evidence="1">
    <location>
        <begin position="119"/>
        <end position="140"/>
    </location>
</feature>
<reference evidence="3 4" key="1">
    <citation type="journal article" date="2011" name="PLoS Pathog.">
        <title>Endophytic Life Strategies Decoded by Genome and Transcriptome Analyses of the Mutualistic Root Symbiont Piriformospora indica.</title>
        <authorList>
            <person name="Zuccaro A."/>
            <person name="Lahrmann U."/>
            <person name="Guldener U."/>
            <person name="Langen G."/>
            <person name="Pfiffi S."/>
            <person name="Biedenkopf D."/>
            <person name="Wong P."/>
            <person name="Samans B."/>
            <person name="Grimm C."/>
            <person name="Basiewicz M."/>
            <person name="Murat C."/>
            <person name="Martin F."/>
            <person name="Kogel K.H."/>
        </authorList>
    </citation>
    <scope>NUCLEOTIDE SEQUENCE [LARGE SCALE GENOMIC DNA]</scope>
    <source>
        <strain evidence="3 4">DSM 11827</strain>
    </source>
</reference>
<dbReference type="OrthoDB" id="425936at2759"/>
<organism evidence="3 4">
    <name type="scientific">Serendipita indica (strain DSM 11827)</name>
    <name type="common">Root endophyte fungus</name>
    <name type="synonym">Piriformospora indica</name>
    <dbReference type="NCBI Taxonomy" id="1109443"/>
    <lineage>
        <taxon>Eukaryota</taxon>
        <taxon>Fungi</taxon>
        <taxon>Dikarya</taxon>
        <taxon>Basidiomycota</taxon>
        <taxon>Agaricomycotina</taxon>
        <taxon>Agaricomycetes</taxon>
        <taxon>Sebacinales</taxon>
        <taxon>Serendipitaceae</taxon>
        <taxon>Serendipita</taxon>
    </lineage>
</organism>
<evidence type="ECO:0000313" key="3">
    <source>
        <dbReference type="EMBL" id="CCA71135.1"/>
    </source>
</evidence>
<dbReference type="OMA" id="GIAWAIP"/>
<dbReference type="AlphaFoldDB" id="G4TIJ1"/>
<dbReference type="eggNOG" id="ENOG502QPYR">
    <property type="taxonomic scope" value="Eukaryota"/>
</dbReference>
<keyword evidence="4" id="KW-1185">Reference proteome</keyword>
<dbReference type="EMBL" id="CAFZ01000107">
    <property type="protein sequence ID" value="CCA71135.1"/>
    <property type="molecule type" value="Genomic_DNA"/>
</dbReference>
<proteinExistence type="predicted"/>
<dbReference type="InParanoid" id="G4TIJ1"/>
<evidence type="ECO:0000259" key="2">
    <source>
        <dbReference type="Pfam" id="PF13449"/>
    </source>
</evidence>
<dbReference type="HOGENOM" id="CLU_026803_0_0_1"/>
<evidence type="ECO:0000256" key="1">
    <source>
        <dbReference type="SAM" id="MobiDB-lite"/>
    </source>
</evidence>
<dbReference type="Pfam" id="PF13449">
    <property type="entry name" value="Phytase-like"/>
    <property type="match status" value="1"/>
</dbReference>
<gene>
    <name evidence="3" type="ORF">PIIN_05070</name>
</gene>
<sequence length="465" mass="50660">MAATHEVTLQGQTFGLVAFGYIPSDFKDETGETLGGIGSAIAIERGTFAQNKDGTFSGNLLVQPDRGYNVKNPIDWQTRFHRLSFTLKPYYGATNLDFAEAAKTLELRYLSTTLHTFRSERTSGADPGTSTTLGNPAVTYPMSTTTDPHLTIDPEGLVQNRGKPGTFWMSDEYGAYIYLLSSKGEILHTIVPPDAVLPRVNGVLNFTSVDDPDSGRSENKGFEGLTCSASGDSLYAMLQSALVQDGGKRRRTSRHTRLFKWNVEDLENKGAILEAAYVVALPQSGKPETYAQSEIHWLNKDQFLVLARDGNGNGDKEPESAYKGIDIIDISPATDISNDEYNAATGAVAPGGQLLSHITPATYVPFIQLTDSVQLARFGLHNGAPVDQTLIAAKWESLALAPACDPEYPDDYFVFTFADNDFRTRNGVSMGKPYDAGMNVDNQAMVWRVTLPTVKRGSVEKSIGI</sequence>
<evidence type="ECO:0000313" key="4">
    <source>
        <dbReference type="Proteomes" id="UP000007148"/>
    </source>
</evidence>
<dbReference type="STRING" id="1109443.G4TIJ1"/>
<protein>
    <recommendedName>
        <fullName evidence="2">Phytase-like domain-containing protein</fullName>
    </recommendedName>
</protein>
<dbReference type="PANTHER" id="PTHR37957:SF1">
    <property type="entry name" value="PHYTASE-LIKE DOMAIN-CONTAINING PROTEIN"/>
    <property type="match status" value="1"/>
</dbReference>
<dbReference type="InterPro" id="IPR027372">
    <property type="entry name" value="Phytase-like_dom"/>
</dbReference>
<comment type="caution">
    <text evidence="3">The sequence shown here is derived from an EMBL/GenBank/DDBJ whole genome shotgun (WGS) entry which is preliminary data.</text>
</comment>
<name>G4TIJ1_SERID</name>
<accession>G4TIJ1</accession>